<dbReference type="EMBL" id="JAFKCZ010000013">
    <property type="protein sequence ID" value="MBN7798204.1"/>
    <property type="molecule type" value="Genomic_DNA"/>
</dbReference>
<reference evidence="8" key="1">
    <citation type="submission" date="2021-02" db="EMBL/GenBank/DDBJ databases">
        <title>PHA producing bacteria isolated from coastal sediment in Guangdong, Shenzhen.</title>
        <authorList>
            <person name="Zheng W."/>
            <person name="Yu S."/>
            <person name="Huang Y."/>
        </authorList>
    </citation>
    <scope>NUCLEOTIDE SEQUENCE</scope>
    <source>
        <strain evidence="8">TN14-10</strain>
    </source>
</reference>
<feature type="domain" description="Multidrug resistance protein MdtA-like barrel-sandwich hybrid" evidence="5">
    <location>
        <begin position="56"/>
        <end position="188"/>
    </location>
</feature>
<organism evidence="8 9">
    <name type="scientific">Parahaliea mediterranea</name>
    <dbReference type="NCBI Taxonomy" id="651086"/>
    <lineage>
        <taxon>Bacteria</taxon>
        <taxon>Pseudomonadati</taxon>
        <taxon>Pseudomonadota</taxon>
        <taxon>Gammaproteobacteria</taxon>
        <taxon>Cellvibrionales</taxon>
        <taxon>Halieaceae</taxon>
        <taxon>Parahaliea</taxon>
    </lineage>
</organism>
<feature type="chain" id="PRO_5037796767" evidence="3">
    <location>
        <begin position="24"/>
        <end position="382"/>
    </location>
</feature>
<protein>
    <submittedName>
        <fullName evidence="8">Efflux RND transporter periplasmic adaptor subunit</fullName>
    </submittedName>
</protein>
<dbReference type="GO" id="GO:0046677">
    <property type="term" value="P:response to antibiotic"/>
    <property type="evidence" value="ECO:0007669"/>
    <property type="project" value="TreeGrafter"/>
</dbReference>
<dbReference type="Gene3D" id="2.40.30.170">
    <property type="match status" value="1"/>
</dbReference>
<dbReference type="Pfam" id="PF25917">
    <property type="entry name" value="BSH_RND"/>
    <property type="match status" value="1"/>
</dbReference>
<dbReference type="PANTHER" id="PTHR30158">
    <property type="entry name" value="ACRA/E-RELATED COMPONENT OF DRUG EFFLUX TRANSPORTER"/>
    <property type="match status" value="1"/>
</dbReference>
<dbReference type="GO" id="GO:0022857">
    <property type="term" value="F:transmembrane transporter activity"/>
    <property type="evidence" value="ECO:0007669"/>
    <property type="project" value="InterPro"/>
</dbReference>
<dbReference type="Pfam" id="PF25944">
    <property type="entry name" value="Beta-barrel_RND"/>
    <property type="match status" value="1"/>
</dbReference>
<accession>A0A939DHI5</accession>
<evidence type="ECO:0000313" key="8">
    <source>
        <dbReference type="EMBL" id="MBN7798204.1"/>
    </source>
</evidence>
<dbReference type="Pfam" id="PF25967">
    <property type="entry name" value="RND-MFP_C"/>
    <property type="match status" value="1"/>
</dbReference>
<evidence type="ECO:0000259" key="5">
    <source>
        <dbReference type="Pfam" id="PF25917"/>
    </source>
</evidence>
<dbReference type="InterPro" id="IPR058625">
    <property type="entry name" value="MdtA-like_BSH"/>
</dbReference>
<keyword evidence="9" id="KW-1185">Reference proteome</keyword>
<dbReference type="InterPro" id="IPR006143">
    <property type="entry name" value="RND_pump_MFP"/>
</dbReference>
<feature type="domain" description="Multidrug resistance protein MdtA-like beta-barrel" evidence="6">
    <location>
        <begin position="205"/>
        <end position="289"/>
    </location>
</feature>
<evidence type="ECO:0000256" key="1">
    <source>
        <dbReference type="ARBA" id="ARBA00004519"/>
    </source>
</evidence>
<dbReference type="Gene3D" id="2.40.50.100">
    <property type="match status" value="1"/>
</dbReference>
<feature type="domain" description="Multidrug resistance protein MdtA-like alpha-helical hairpin" evidence="4">
    <location>
        <begin position="95"/>
        <end position="164"/>
    </location>
</feature>
<dbReference type="Pfam" id="PF25876">
    <property type="entry name" value="HH_MFP_RND"/>
    <property type="match status" value="1"/>
</dbReference>
<evidence type="ECO:0000259" key="6">
    <source>
        <dbReference type="Pfam" id="PF25944"/>
    </source>
</evidence>
<evidence type="ECO:0000256" key="2">
    <source>
        <dbReference type="ARBA" id="ARBA00009477"/>
    </source>
</evidence>
<evidence type="ECO:0000259" key="4">
    <source>
        <dbReference type="Pfam" id="PF25876"/>
    </source>
</evidence>
<dbReference type="NCBIfam" id="TIGR01730">
    <property type="entry name" value="RND_mfp"/>
    <property type="match status" value="1"/>
</dbReference>
<dbReference type="InterPro" id="IPR058627">
    <property type="entry name" value="MdtA-like_C"/>
</dbReference>
<dbReference type="Proteomes" id="UP000664303">
    <property type="component" value="Unassembled WGS sequence"/>
</dbReference>
<dbReference type="PROSITE" id="PS51257">
    <property type="entry name" value="PROKAR_LIPOPROTEIN"/>
    <property type="match status" value="1"/>
</dbReference>
<dbReference type="InterPro" id="IPR058624">
    <property type="entry name" value="MdtA-like_HH"/>
</dbReference>
<feature type="signal peptide" evidence="3">
    <location>
        <begin position="1"/>
        <end position="23"/>
    </location>
</feature>
<dbReference type="InterPro" id="IPR058626">
    <property type="entry name" value="MdtA-like_b-barrel"/>
</dbReference>
<sequence>MRLRILALAAALLLVAGCSEEVATPPVVQVVVSDVIARPYQPKSTYVGRLQARDDVAIQAKVTGYLASREFREGEFVEAGEVLYTIDDSEYVAALARAKAQLASATAAQANAERNHRRGKELLPKGAISQAEMDDLLAAKLDADAQIESGRAQVTSAEVNLSYTVIKAPISGRIGRSSASPGDLVGPNTGNLTTLVSIDPIEALFQISEATYVSTVGEHMGGDLTPESLRSIRVTLELADNMVYPETGRIDYFSNRIDTTTGTMEARAEIPNPSAILVPGQYVRVILQDTNPLRGLFMPQAAIQADQQGPFVLVVNDSGVVERRNVGLGDRFGQHILVRRGVEEGESVIVRGLQQVRPGMPVEVKVLPETGAGDIPGAIVES</sequence>
<comment type="similarity">
    <text evidence="2">Belongs to the membrane fusion protein (MFP) (TC 8.A.1) family.</text>
</comment>
<dbReference type="Gene3D" id="2.40.420.20">
    <property type="match status" value="1"/>
</dbReference>
<name>A0A939DHI5_9GAMM</name>
<comment type="caution">
    <text evidence="8">The sequence shown here is derived from an EMBL/GenBank/DDBJ whole genome shotgun (WGS) entry which is preliminary data.</text>
</comment>
<evidence type="ECO:0000313" key="9">
    <source>
        <dbReference type="Proteomes" id="UP000664303"/>
    </source>
</evidence>
<dbReference type="AlphaFoldDB" id="A0A939DHI5"/>
<dbReference type="SUPFAM" id="SSF111369">
    <property type="entry name" value="HlyD-like secretion proteins"/>
    <property type="match status" value="1"/>
</dbReference>
<dbReference type="GO" id="GO:0005886">
    <property type="term" value="C:plasma membrane"/>
    <property type="evidence" value="ECO:0007669"/>
    <property type="project" value="TreeGrafter"/>
</dbReference>
<evidence type="ECO:0000259" key="7">
    <source>
        <dbReference type="Pfam" id="PF25967"/>
    </source>
</evidence>
<gene>
    <name evidence="8" type="ORF">JYP50_16465</name>
</gene>
<proteinExistence type="inferred from homology"/>
<dbReference type="RefSeq" id="WP_206561656.1">
    <property type="nucleotide sequence ID" value="NZ_JAFKCZ010000013.1"/>
</dbReference>
<keyword evidence="3" id="KW-0732">Signal</keyword>
<dbReference type="GO" id="GO:0030313">
    <property type="term" value="C:cell envelope"/>
    <property type="evidence" value="ECO:0007669"/>
    <property type="project" value="UniProtKB-SubCell"/>
</dbReference>
<dbReference type="Gene3D" id="1.10.287.470">
    <property type="entry name" value="Helix hairpin bin"/>
    <property type="match status" value="1"/>
</dbReference>
<comment type="subcellular location">
    <subcellularLocation>
        <location evidence="1">Cell inner membrane</location>
        <topology evidence="1">Lipid-anchor</topology>
    </subcellularLocation>
</comment>
<feature type="domain" description="Multidrug resistance protein MdtA-like C-terminal permuted SH3" evidence="7">
    <location>
        <begin position="298"/>
        <end position="354"/>
    </location>
</feature>
<evidence type="ECO:0000256" key="3">
    <source>
        <dbReference type="SAM" id="SignalP"/>
    </source>
</evidence>